<dbReference type="SMART" id="SM00733">
    <property type="entry name" value="Mterf"/>
    <property type="match status" value="6"/>
</dbReference>
<proteinExistence type="inferred from homology"/>
<dbReference type="Pfam" id="PF02536">
    <property type="entry name" value="mTERF"/>
    <property type="match status" value="2"/>
</dbReference>
<organism evidence="4">
    <name type="scientific">Musa acuminata subsp. malaccensis</name>
    <name type="common">Wild banana</name>
    <name type="synonym">Musa malaccensis</name>
    <dbReference type="NCBI Taxonomy" id="214687"/>
    <lineage>
        <taxon>Eukaryota</taxon>
        <taxon>Viridiplantae</taxon>
        <taxon>Streptophyta</taxon>
        <taxon>Embryophyta</taxon>
        <taxon>Tracheophyta</taxon>
        <taxon>Spermatophyta</taxon>
        <taxon>Magnoliopsida</taxon>
        <taxon>Liliopsida</taxon>
        <taxon>Zingiberales</taxon>
        <taxon>Musaceae</taxon>
        <taxon>Musa</taxon>
    </lineage>
</organism>
<reference evidence="4" key="1">
    <citation type="submission" date="2021-03" db="EMBL/GenBank/DDBJ databases">
        <authorList>
            <consortium name="Genoscope - CEA"/>
            <person name="William W."/>
        </authorList>
    </citation>
    <scope>NUCLEOTIDE SEQUENCE</scope>
    <source>
        <strain evidence="4">Doubled-haploid Pahang</strain>
    </source>
</reference>
<sequence length="379" mass="43529">MFLVQKRLFCLLSCNKSTVHVSSYQLCSLFSFSTAEEHSSNHGSNFTLVDPLESCELSSKEAAKRAKDRICEKELSSSSPSIEFFKQSGWSDPLVMKLLQREPRLLRANVETILKPRMRSLQDMGFSDTEIVQLVSSCPCLLYIRDIQPRIDFWRSLLGSNEMLIKACRRNMFLLASSLARKIEPNISLLRECGISEQHIAQMVVRLPSFLCHTEKCIKEAIKHVEELGVSRDCKKFPRALLTVVTLSRSRLDATFATLISYGWSQPDCVAAFRKHPSIWSLSKKTLCDKMTFLMKEAGCELTYIICRPVLLTYSLEKRLRPRYEVLNFLDQNKLLDKGHDLLSVILLTEEKFRNKFLFLLREEKFISVQGKHDVVAVT</sequence>
<accession>A0A8D7AS60</accession>
<dbReference type="PANTHER" id="PTHR13068">
    <property type="entry name" value="CGI-12 PROTEIN-RELATED"/>
    <property type="match status" value="1"/>
</dbReference>
<dbReference type="AlphaFoldDB" id="A0A8D7AS60"/>
<evidence type="ECO:0000256" key="3">
    <source>
        <dbReference type="ARBA" id="ARBA00022946"/>
    </source>
</evidence>
<comment type="similarity">
    <text evidence="1">Belongs to the mTERF family.</text>
</comment>
<keyword evidence="3" id="KW-0809">Transit peptide</keyword>
<protein>
    <submittedName>
        <fullName evidence="4">(wild Malaysian banana) hypothetical protein</fullName>
    </submittedName>
</protein>
<dbReference type="EMBL" id="HG996476">
    <property type="protein sequence ID" value="CAG1855062.1"/>
    <property type="molecule type" value="Genomic_DNA"/>
</dbReference>
<dbReference type="InterPro" id="IPR038538">
    <property type="entry name" value="MTERF_sf"/>
</dbReference>
<dbReference type="InterPro" id="IPR003690">
    <property type="entry name" value="MTERF"/>
</dbReference>
<evidence type="ECO:0000256" key="1">
    <source>
        <dbReference type="ARBA" id="ARBA00007692"/>
    </source>
</evidence>
<dbReference type="FunFam" id="1.25.70.10:FF:000001">
    <property type="entry name" value="Mitochondrial transcription termination factor-like"/>
    <property type="match status" value="1"/>
</dbReference>
<keyword evidence="2" id="KW-0805">Transcription regulation</keyword>
<evidence type="ECO:0000313" key="4">
    <source>
        <dbReference type="EMBL" id="CAG1855062.1"/>
    </source>
</evidence>
<dbReference type="GO" id="GO:0003676">
    <property type="term" value="F:nucleic acid binding"/>
    <property type="evidence" value="ECO:0007669"/>
    <property type="project" value="InterPro"/>
</dbReference>
<dbReference type="PANTHER" id="PTHR13068:SF236">
    <property type="entry name" value="OS02G0749800 PROTEIN"/>
    <property type="match status" value="1"/>
</dbReference>
<gene>
    <name evidence="4" type="ORF">GSMUA_332880.1</name>
</gene>
<dbReference type="Gene3D" id="1.25.70.10">
    <property type="entry name" value="Transcription termination factor 3, mitochondrial"/>
    <property type="match status" value="1"/>
</dbReference>
<dbReference type="GO" id="GO:0006353">
    <property type="term" value="P:DNA-templated transcription termination"/>
    <property type="evidence" value="ECO:0007669"/>
    <property type="project" value="UniProtKB-KW"/>
</dbReference>
<evidence type="ECO:0000256" key="2">
    <source>
        <dbReference type="ARBA" id="ARBA00022472"/>
    </source>
</evidence>
<name>A0A8D7AS60_MUSAM</name>
<keyword evidence="2" id="KW-0806">Transcription termination</keyword>
<keyword evidence="2" id="KW-0804">Transcription</keyword>